<dbReference type="CDD" id="cd12872">
    <property type="entry name" value="SPRY_Ash2"/>
    <property type="match status" value="1"/>
</dbReference>
<dbReference type="InterPro" id="IPR013320">
    <property type="entry name" value="ConA-like_dom_sf"/>
</dbReference>
<evidence type="ECO:0000313" key="5">
    <source>
        <dbReference type="Proteomes" id="UP000186804"/>
    </source>
</evidence>
<dbReference type="EMBL" id="LRBS01000120">
    <property type="protein sequence ID" value="OII71960.1"/>
    <property type="molecule type" value="Genomic_DNA"/>
</dbReference>
<evidence type="ECO:0000256" key="2">
    <source>
        <dbReference type="ARBA" id="ARBA00023242"/>
    </source>
</evidence>
<organism evidence="4 5">
    <name type="scientific">Cryptosporidium andersoni</name>
    <dbReference type="NCBI Taxonomy" id="117008"/>
    <lineage>
        <taxon>Eukaryota</taxon>
        <taxon>Sar</taxon>
        <taxon>Alveolata</taxon>
        <taxon>Apicomplexa</taxon>
        <taxon>Conoidasida</taxon>
        <taxon>Coccidia</taxon>
        <taxon>Eucoccidiorida</taxon>
        <taxon>Eimeriorina</taxon>
        <taxon>Cryptosporidiidae</taxon>
        <taxon>Cryptosporidium</taxon>
    </lineage>
</organism>
<evidence type="ECO:0000256" key="1">
    <source>
        <dbReference type="ARBA" id="ARBA00004123"/>
    </source>
</evidence>
<reference evidence="4 5" key="1">
    <citation type="submission" date="2016-10" db="EMBL/GenBank/DDBJ databases">
        <title>Reductive evolution of mitochondrial metabolism and differential evolution of invasion-related proteins in Cryptosporidium.</title>
        <authorList>
            <person name="Liu S."/>
            <person name="Roellig D.M."/>
            <person name="Guo Y."/>
            <person name="Li N."/>
            <person name="Frace M.A."/>
            <person name="Tang K."/>
            <person name="Zhang L."/>
            <person name="Feng Y."/>
            <person name="Xiao L."/>
        </authorList>
    </citation>
    <scope>NUCLEOTIDE SEQUENCE [LARGE SCALE GENOMIC DNA]</scope>
    <source>
        <strain evidence="4">30847</strain>
    </source>
</reference>
<dbReference type="InterPro" id="IPR001870">
    <property type="entry name" value="B30.2/SPRY"/>
</dbReference>
<feature type="domain" description="B30.2/SPRY" evidence="3">
    <location>
        <begin position="32"/>
        <end position="234"/>
    </location>
</feature>
<dbReference type="OrthoDB" id="10266026at2759"/>
<comment type="subcellular location">
    <subcellularLocation>
        <location evidence="1">Nucleus</location>
    </subcellularLocation>
</comment>
<dbReference type="InterPro" id="IPR037353">
    <property type="entry name" value="ASH2"/>
</dbReference>
<sequence>MEEVNKRDIEIKDRFLSLPNNVEFVREPVFYSQFKKIRKGNIKESKIDNKSLPVLSVRYKDSFIELSEDRFVAKGYKGWSSVLLSHGSSSGSWYFEITIGNPVELQPFLGYPISVTKICKPSIRVGWSCRYSRYDVPVGTNSFGFSLSSSDCSCFNNGKKRCLPNYKPLNTGDIVGCFITLNNTSYDLPNPLTRPELHPFVEMGLLCNPDKLPPIIIDKGSKVQFSVNGKVLETNYTDIPAGFYHPALSLYMGATAVINTGPEFNYTPTVHFLPICKMQRPCIV</sequence>
<dbReference type="SMART" id="SM00449">
    <property type="entry name" value="SPRY"/>
    <property type="match status" value="1"/>
</dbReference>
<dbReference type="Gene3D" id="2.60.120.920">
    <property type="match status" value="1"/>
</dbReference>
<dbReference type="InterPro" id="IPR003877">
    <property type="entry name" value="SPRY_dom"/>
</dbReference>
<proteinExistence type="predicted"/>
<dbReference type="Proteomes" id="UP000186804">
    <property type="component" value="Unassembled WGS sequence"/>
</dbReference>
<dbReference type="PANTHER" id="PTHR10598">
    <property type="entry name" value="SET1/ASH2 HISTONE METHYLTRANSFERASE COMPLEX SUBUNIT ASH2"/>
    <property type="match status" value="1"/>
</dbReference>
<dbReference type="GeneID" id="92367323"/>
<dbReference type="RefSeq" id="XP_067066857.1">
    <property type="nucleotide sequence ID" value="XM_067213365.1"/>
</dbReference>
<protein>
    <submittedName>
        <fullName evidence="4">SPRY domain-containing protein</fullName>
    </submittedName>
</protein>
<dbReference type="GO" id="GO:0048188">
    <property type="term" value="C:Set1C/COMPASS complex"/>
    <property type="evidence" value="ECO:0007669"/>
    <property type="project" value="InterPro"/>
</dbReference>
<keyword evidence="5" id="KW-1185">Reference proteome</keyword>
<evidence type="ECO:0000313" key="4">
    <source>
        <dbReference type="EMBL" id="OII71960.1"/>
    </source>
</evidence>
<accession>A0A1J4MCJ8</accession>
<dbReference type="InterPro" id="IPR043136">
    <property type="entry name" value="B30.2/SPRY_sf"/>
</dbReference>
<keyword evidence="2" id="KW-0539">Nucleus</keyword>
<dbReference type="SUPFAM" id="SSF49899">
    <property type="entry name" value="Concanavalin A-like lectins/glucanases"/>
    <property type="match status" value="1"/>
</dbReference>
<dbReference type="VEuPathDB" id="CryptoDB:cand_031390"/>
<evidence type="ECO:0000259" key="3">
    <source>
        <dbReference type="PROSITE" id="PS50188"/>
    </source>
</evidence>
<comment type="caution">
    <text evidence="4">The sequence shown here is derived from an EMBL/GenBank/DDBJ whole genome shotgun (WGS) entry which is preliminary data.</text>
</comment>
<dbReference type="PANTHER" id="PTHR10598:SF0">
    <property type="entry name" value="SET1_ASH2 HISTONE METHYLTRANSFERASE COMPLEX SUBUNIT ASH2"/>
    <property type="match status" value="1"/>
</dbReference>
<dbReference type="GO" id="GO:0000976">
    <property type="term" value="F:transcription cis-regulatory region binding"/>
    <property type="evidence" value="ECO:0007669"/>
    <property type="project" value="TreeGrafter"/>
</dbReference>
<dbReference type="AlphaFoldDB" id="A0A1J4MCJ8"/>
<gene>
    <name evidence="4" type="ORF">cand_031390</name>
</gene>
<name>A0A1J4MCJ8_9CRYT</name>
<dbReference type="PROSITE" id="PS50188">
    <property type="entry name" value="B302_SPRY"/>
    <property type="match status" value="1"/>
</dbReference>